<dbReference type="PANTHER" id="PTHR42780">
    <property type="entry name" value="SOLEUCYL-TRNA SYNTHETASE"/>
    <property type="match status" value="1"/>
</dbReference>
<keyword evidence="6 12" id="KW-0030">Aminoacyl-tRNA synthetase</keyword>
<dbReference type="Proteomes" id="UP000034591">
    <property type="component" value="Unassembled WGS sequence"/>
</dbReference>
<dbReference type="AlphaFoldDB" id="A0A0G0KAU0"/>
<sequence length="990" mass="115515">MSKNYFDQVDYGINFPESESKLLDSWHKKGLVKKYLRKNNNSKKIFSFIDGPITANNPMGVHHAWGRTYKDLWQRFNNMRGYKQRFQNGFDCQGLWVEVEVEKDLGLKNKKEIENLIHGDRTASIAKFVDLCRERVFKYANIQTEQSKRLGYFMDWDNSYYTLSDDNNYMIWHFLKKCHEKGLIYKGRDSVPWCPRCGTAISQHEMLTEDYKEAVHESVFFALPVLNKDFSILVWTTTPWTIPANVAVAVHPDWVYKVWQDNSDGRKYLILSAGNWPEESKPLERTFSLLSESKGVKADFKEVESFTGSKLVESNLHYSGPFDNLPVVQNAKRENENTFHSIIPAKDLVTAEEGTGIVHIAPGAGTEDFALGKEFKLPVIAPIDEEANYFEGFDFLSDKNAKKHPELVIDYLKQEKKEYFVATHQYKHRYPACWRCKTELVWRVVDEWYIAIDPVRSDMKKVTKKIKWIPEFGLKRELDWLNNMHDWLISKKRYWGLALPIWECNKCGKFELIGSYEELKSRSVEGWKKFEGHTPHKPWIDEVKIKCATCGEISERIPDVGNPWLDAGIVPFSTITKGNFGKPLYWSDFKEWEKWFPADFVTESFPGQFKNWFYSLIAMSTVLENRLPFKTVLGFATLLAEDSRPMHKSWGNAIEFNEGAEKIGVDVMRWMYVRQNPSENLLFGYKVADETRRKFHLKLWNVYNYFVTYANLDGWVPSGKLSHIRVGKTKNLLDKWILIRLSQVVEKVTHYLDNYDAYKASGEIEEFIDDLSNWYVRRSRDRTGFATISISDRDDFYKTSYYVLVTISKLLAPFTPFISEFIYTNLTKEESVHLTNWSTDKIQVDENLLTEMVKVRELVERIHSERKKLGIPVRQPLATVLISSDYRKLASDLEKILLDEVNVKKVSWIKSGTLKIKLDTKITPELAEEANLRKLVRQVQEERKKQKMSISQKINLQNTWFPQDGILLEKLKKATLAVEIKLGDFSVKKG</sequence>
<dbReference type="GO" id="GO:0006428">
    <property type="term" value="P:isoleucyl-tRNA aminoacylation"/>
    <property type="evidence" value="ECO:0007669"/>
    <property type="project" value="UniProtKB-UniRule"/>
</dbReference>
<evidence type="ECO:0000256" key="4">
    <source>
        <dbReference type="ARBA" id="ARBA00022840"/>
    </source>
</evidence>
<dbReference type="GO" id="GO:0005737">
    <property type="term" value="C:cytoplasm"/>
    <property type="evidence" value="ECO:0007669"/>
    <property type="project" value="UniProtKB-UniRule"/>
</dbReference>
<dbReference type="InterPro" id="IPR033709">
    <property type="entry name" value="Anticodon_Ile_ABEc"/>
</dbReference>
<dbReference type="InterPro" id="IPR009008">
    <property type="entry name" value="Val/Leu/Ile-tRNA-synth_edit"/>
</dbReference>
<evidence type="ECO:0000313" key="12">
    <source>
        <dbReference type="EMBL" id="KKQ37691.1"/>
    </source>
</evidence>
<proteinExistence type="predicted"/>
<evidence type="ECO:0000256" key="7">
    <source>
        <dbReference type="ARBA" id="ARBA00025217"/>
    </source>
</evidence>
<dbReference type="InterPro" id="IPR002300">
    <property type="entry name" value="aa-tRNA-synth_Ia"/>
</dbReference>
<dbReference type="SUPFAM" id="SSF47323">
    <property type="entry name" value="Anticodon-binding domain of a subclass of class I aminoacyl-tRNA synthetases"/>
    <property type="match status" value="1"/>
</dbReference>
<dbReference type="GO" id="GO:0004822">
    <property type="term" value="F:isoleucine-tRNA ligase activity"/>
    <property type="evidence" value="ECO:0007669"/>
    <property type="project" value="UniProtKB-UniRule"/>
</dbReference>
<dbReference type="InterPro" id="IPR013155">
    <property type="entry name" value="M/V/L/I-tRNA-synth_anticd-bd"/>
</dbReference>
<evidence type="ECO:0000313" key="13">
    <source>
        <dbReference type="Proteomes" id="UP000034591"/>
    </source>
</evidence>
<dbReference type="NCBIfam" id="TIGR00392">
    <property type="entry name" value="ileS"/>
    <property type="match status" value="1"/>
</dbReference>
<dbReference type="GO" id="GO:0002161">
    <property type="term" value="F:aminoacyl-tRNA deacylase activity"/>
    <property type="evidence" value="ECO:0007669"/>
    <property type="project" value="InterPro"/>
</dbReference>
<dbReference type="InterPro" id="IPR014729">
    <property type="entry name" value="Rossmann-like_a/b/a_fold"/>
</dbReference>
<evidence type="ECO:0000256" key="8">
    <source>
        <dbReference type="ARBA" id="ARBA00048359"/>
    </source>
</evidence>
<dbReference type="PANTHER" id="PTHR42780:SF1">
    <property type="entry name" value="ISOLEUCINE--TRNA LIGASE, CYTOPLASMIC"/>
    <property type="match status" value="1"/>
</dbReference>
<comment type="caution">
    <text evidence="12">The sequence shown here is derived from an EMBL/GenBank/DDBJ whole genome shotgun (WGS) entry which is preliminary data.</text>
</comment>
<dbReference type="InterPro" id="IPR009080">
    <property type="entry name" value="tRNAsynth_Ia_anticodon-bd"/>
</dbReference>
<comment type="function">
    <text evidence="7">Catalyzes the attachment of isoleucine to tRNA(Ile). As IleRS can inadvertently accommodate and process structurally similar amino acids such as valine, to avoid such errors it has two additional distinct tRNA(Ile)-dependent editing activities. One activity is designated as 'pretransfer' editing and involves the hydrolysis of activated Val-AMP. The other activity is designated 'posttransfer' editing and involves deacylation of mischarged Val-tRNA(Ile).</text>
</comment>
<reference evidence="12 13" key="1">
    <citation type="journal article" date="2015" name="Nature">
        <title>rRNA introns, odd ribosomes, and small enigmatic genomes across a large radiation of phyla.</title>
        <authorList>
            <person name="Brown C.T."/>
            <person name="Hug L.A."/>
            <person name="Thomas B.C."/>
            <person name="Sharon I."/>
            <person name="Castelle C.J."/>
            <person name="Singh A."/>
            <person name="Wilkins M.J."/>
            <person name="Williams K.H."/>
            <person name="Banfield J.F."/>
        </authorList>
    </citation>
    <scope>NUCLEOTIDE SEQUENCE [LARGE SCALE GENOMIC DNA]</scope>
</reference>
<evidence type="ECO:0000256" key="1">
    <source>
        <dbReference type="ARBA" id="ARBA00013165"/>
    </source>
</evidence>
<evidence type="ECO:0000256" key="9">
    <source>
        <dbReference type="NCBIfam" id="TIGR00392"/>
    </source>
</evidence>
<dbReference type="Pfam" id="PF08264">
    <property type="entry name" value="Anticodon_1"/>
    <property type="match status" value="1"/>
</dbReference>
<dbReference type="Gene3D" id="1.10.730.10">
    <property type="entry name" value="Isoleucyl-tRNA Synthetase, Domain 1"/>
    <property type="match status" value="1"/>
</dbReference>
<dbReference type="GO" id="GO:0005524">
    <property type="term" value="F:ATP binding"/>
    <property type="evidence" value="ECO:0007669"/>
    <property type="project" value="UniProtKB-KW"/>
</dbReference>
<comment type="catalytic activity">
    <reaction evidence="8">
        <text>tRNA(Ile) + L-isoleucine + ATP = L-isoleucyl-tRNA(Ile) + AMP + diphosphate</text>
        <dbReference type="Rhea" id="RHEA:11060"/>
        <dbReference type="Rhea" id="RHEA-COMP:9666"/>
        <dbReference type="Rhea" id="RHEA-COMP:9695"/>
        <dbReference type="ChEBI" id="CHEBI:30616"/>
        <dbReference type="ChEBI" id="CHEBI:33019"/>
        <dbReference type="ChEBI" id="CHEBI:58045"/>
        <dbReference type="ChEBI" id="CHEBI:78442"/>
        <dbReference type="ChEBI" id="CHEBI:78528"/>
        <dbReference type="ChEBI" id="CHEBI:456215"/>
        <dbReference type="EC" id="6.1.1.5"/>
    </reaction>
</comment>
<dbReference type="InterPro" id="IPR023586">
    <property type="entry name" value="Ile-tRNA-ligase_type2"/>
</dbReference>
<name>A0A0G0KAU0_9BACT</name>
<dbReference type="InterPro" id="IPR002301">
    <property type="entry name" value="Ile-tRNA-ligase"/>
</dbReference>
<evidence type="ECO:0000256" key="5">
    <source>
        <dbReference type="ARBA" id="ARBA00022917"/>
    </source>
</evidence>
<accession>A0A0G0KAU0</accession>
<keyword evidence="4" id="KW-0067">ATP-binding</keyword>
<dbReference type="Pfam" id="PF00133">
    <property type="entry name" value="tRNA-synt_1"/>
    <property type="match status" value="1"/>
</dbReference>
<keyword evidence="3" id="KW-0547">Nucleotide-binding</keyword>
<organism evidence="12 13">
    <name type="scientific">Candidatus Woesebacteria bacterium GW2011_GWA1_37_7</name>
    <dbReference type="NCBI Taxonomy" id="1618545"/>
    <lineage>
        <taxon>Bacteria</taxon>
        <taxon>Candidatus Woeseibacteriota</taxon>
    </lineage>
</organism>
<dbReference type="SUPFAM" id="SSF50677">
    <property type="entry name" value="ValRS/IleRS/LeuRS editing domain"/>
    <property type="match status" value="1"/>
</dbReference>
<dbReference type="STRING" id="1618545.US53_C0012G0006"/>
<evidence type="ECO:0000256" key="3">
    <source>
        <dbReference type="ARBA" id="ARBA00022741"/>
    </source>
</evidence>
<keyword evidence="2" id="KW-0436">Ligase</keyword>
<dbReference type="GO" id="GO:0000049">
    <property type="term" value="F:tRNA binding"/>
    <property type="evidence" value="ECO:0007669"/>
    <property type="project" value="InterPro"/>
</dbReference>
<feature type="domain" description="Aminoacyl-tRNA synthetase class Ia" evidence="10">
    <location>
        <begin position="22"/>
        <end position="674"/>
    </location>
</feature>
<dbReference type="SUPFAM" id="SSF52374">
    <property type="entry name" value="Nucleotidylyl transferase"/>
    <property type="match status" value="1"/>
</dbReference>
<evidence type="ECO:0000259" key="10">
    <source>
        <dbReference type="Pfam" id="PF00133"/>
    </source>
</evidence>
<dbReference type="EMBL" id="LBTI01000012">
    <property type="protein sequence ID" value="KKQ37691.1"/>
    <property type="molecule type" value="Genomic_DNA"/>
</dbReference>
<dbReference type="PATRIC" id="fig|1618545.3.peg.192"/>
<keyword evidence="5" id="KW-0648">Protein biosynthesis</keyword>
<protein>
    <recommendedName>
        <fullName evidence="1 9">Isoleucine--tRNA ligase</fullName>
        <ecNumber evidence="1 9">6.1.1.5</ecNumber>
    </recommendedName>
</protein>
<gene>
    <name evidence="12" type="ORF">US53_C0012G0006</name>
</gene>
<evidence type="ECO:0000259" key="11">
    <source>
        <dbReference type="Pfam" id="PF08264"/>
    </source>
</evidence>
<dbReference type="Gene3D" id="3.90.740.10">
    <property type="entry name" value="Valyl/Leucyl/Isoleucyl-tRNA synthetase, editing domain"/>
    <property type="match status" value="1"/>
</dbReference>
<dbReference type="EC" id="6.1.1.5" evidence="1 9"/>
<evidence type="ECO:0000256" key="6">
    <source>
        <dbReference type="ARBA" id="ARBA00023146"/>
    </source>
</evidence>
<feature type="domain" description="Methionyl/Valyl/Leucyl/Isoleucyl-tRNA synthetase anticodon-binding" evidence="11">
    <location>
        <begin position="734"/>
        <end position="879"/>
    </location>
</feature>
<dbReference type="PRINTS" id="PR00984">
    <property type="entry name" value="TRNASYNTHILE"/>
</dbReference>
<dbReference type="Pfam" id="PF19302">
    <property type="entry name" value="DUF5915"/>
    <property type="match status" value="1"/>
</dbReference>
<dbReference type="Gene3D" id="3.40.50.620">
    <property type="entry name" value="HUPs"/>
    <property type="match status" value="2"/>
</dbReference>
<dbReference type="CDD" id="cd07961">
    <property type="entry name" value="Anticodon_Ia_Ile_ABEc"/>
    <property type="match status" value="1"/>
</dbReference>
<evidence type="ECO:0000256" key="2">
    <source>
        <dbReference type="ARBA" id="ARBA00022598"/>
    </source>
</evidence>